<feature type="binding site" evidence="2">
    <location>
        <position position="62"/>
    </location>
    <ligand>
        <name>substrate</name>
    </ligand>
</feature>
<evidence type="ECO:0000256" key="1">
    <source>
        <dbReference type="PIRSR" id="PIRSR613078-1"/>
    </source>
</evidence>
<dbReference type="InterPro" id="IPR029033">
    <property type="entry name" value="His_PPase_superfam"/>
</dbReference>
<dbReference type="Pfam" id="PF00300">
    <property type="entry name" value="His_Phos_1"/>
    <property type="match status" value="1"/>
</dbReference>
<name>A0A0G1UMF3_9BACT</name>
<proteinExistence type="predicted"/>
<dbReference type="Gene3D" id="3.40.50.1240">
    <property type="entry name" value="Phosphoglycerate mutase-like"/>
    <property type="match status" value="1"/>
</dbReference>
<dbReference type="PANTHER" id="PTHR48100">
    <property type="entry name" value="BROAD-SPECIFICITY PHOSPHATASE YOR283W-RELATED"/>
    <property type="match status" value="1"/>
</dbReference>
<dbReference type="Proteomes" id="UP000034694">
    <property type="component" value="Unassembled WGS sequence"/>
</dbReference>
<dbReference type="SUPFAM" id="SSF53254">
    <property type="entry name" value="Phosphoglycerate mutase-like"/>
    <property type="match status" value="1"/>
</dbReference>
<feature type="binding site" evidence="2">
    <location>
        <begin position="86"/>
        <end position="90"/>
    </location>
    <ligand>
        <name>substrate</name>
    </ligand>
</feature>
<feature type="active site" description="Tele-phosphohistidine intermediate" evidence="1">
    <location>
        <position position="13"/>
    </location>
</feature>
<dbReference type="CDD" id="cd07067">
    <property type="entry name" value="HP_PGM_like"/>
    <property type="match status" value="1"/>
</dbReference>
<evidence type="ECO:0000313" key="4">
    <source>
        <dbReference type="Proteomes" id="UP000034694"/>
    </source>
</evidence>
<protein>
    <submittedName>
        <fullName evidence="3">Phosphoglycerate mutase</fullName>
    </submittedName>
</protein>
<dbReference type="InterPro" id="IPR050275">
    <property type="entry name" value="PGM_Phosphatase"/>
</dbReference>
<evidence type="ECO:0000256" key="2">
    <source>
        <dbReference type="PIRSR" id="PIRSR613078-2"/>
    </source>
</evidence>
<evidence type="ECO:0000313" key="3">
    <source>
        <dbReference type="EMBL" id="KKU95402.1"/>
    </source>
</evidence>
<dbReference type="EMBL" id="LCPK01000052">
    <property type="protein sequence ID" value="KKU95402.1"/>
    <property type="molecule type" value="Genomic_DNA"/>
</dbReference>
<dbReference type="SMART" id="SM00855">
    <property type="entry name" value="PGAM"/>
    <property type="match status" value="1"/>
</dbReference>
<gene>
    <name evidence="3" type="ORF">UY28_C0052G0010</name>
</gene>
<feature type="active site" description="Proton donor/acceptor" evidence="1">
    <location>
        <position position="86"/>
    </location>
</feature>
<reference evidence="3 4" key="1">
    <citation type="journal article" date="2015" name="Nature">
        <title>rRNA introns, odd ribosomes, and small enigmatic genomes across a large radiation of phyla.</title>
        <authorList>
            <person name="Brown C.T."/>
            <person name="Hug L.A."/>
            <person name="Thomas B.C."/>
            <person name="Sharon I."/>
            <person name="Castelle C.J."/>
            <person name="Singh A."/>
            <person name="Wilkins M.J."/>
            <person name="Williams K.H."/>
            <person name="Banfield J.F."/>
        </authorList>
    </citation>
    <scope>NUCLEOTIDE SEQUENCE [LARGE SCALE GENOMIC DNA]</scope>
</reference>
<accession>A0A0G1UMF3</accession>
<dbReference type="GO" id="GO:0016791">
    <property type="term" value="F:phosphatase activity"/>
    <property type="evidence" value="ECO:0007669"/>
    <property type="project" value="TreeGrafter"/>
</dbReference>
<dbReference type="InterPro" id="IPR013078">
    <property type="entry name" value="His_Pase_superF_clade-1"/>
</dbReference>
<organism evidence="3 4">
    <name type="scientific">Candidatus Amesbacteria bacterium GW2011_GWB1_48_13</name>
    <dbReference type="NCBI Taxonomy" id="1618362"/>
    <lineage>
        <taxon>Bacteria</taxon>
        <taxon>Candidatus Amesiibacteriota</taxon>
    </lineage>
</organism>
<feature type="non-terminal residue" evidence="3">
    <location>
        <position position="1"/>
    </location>
</feature>
<sequence>TYNCAMKIFLCRHGQTTGDVEDRFGGDYEDHLTEEGKNQAQFLAEKLAGKDLEIIFTSPRIRALETSEILKSVLGTEVLVLEDIRERNHYGILTGMIRSEAQENFPEEIEKMKDNRTCATGGEDYEFFKTRINIAWQGIQNSGYQAVAVVTHGGPIRLIFREILKLGELKLSDSAFAELESSYSGVKVINLNRIELENNQPDL</sequence>
<comment type="caution">
    <text evidence="3">The sequence shown here is derived from an EMBL/GenBank/DDBJ whole genome shotgun (WGS) entry which is preliminary data.</text>
</comment>
<dbReference type="AlphaFoldDB" id="A0A0G1UMF3"/>